<dbReference type="Gene3D" id="3.40.50.360">
    <property type="match status" value="1"/>
</dbReference>
<evidence type="ECO:0000313" key="2">
    <source>
        <dbReference type="EMBL" id="GAI22854.1"/>
    </source>
</evidence>
<dbReference type="EMBL" id="BARV01020039">
    <property type="protein sequence ID" value="GAI22854.1"/>
    <property type="molecule type" value="Genomic_DNA"/>
</dbReference>
<dbReference type="InterPro" id="IPR029039">
    <property type="entry name" value="Flavoprotein-like_sf"/>
</dbReference>
<feature type="non-terminal residue" evidence="2">
    <location>
        <position position="147"/>
    </location>
</feature>
<dbReference type="GO" id="GO:0010181">
    <property type="term" value="F:FMN binding"/>
    <property type="evidence" value="ECO:0007669"/>
    <property type="project" value="InterPro"/>
</dbReference>
<reference evidence="2" key="1">
    <citation type="journal article" date="2014" name="Front. Microbiol.">
        <title>High frequency of phylogenetically diverse reductive dehalogenase-homologous genes in deep subseafloor sedimentary metagenomes.</title>
        <authorList>
            <person name="Kawai M."/>
            <person name="Futagami T."/>
            <person name="Toyoda A."/>
            <person name="Takaki Y."/>
            <person name="Nishi S."/>
            <person name="Hori S."/>
            <person name="Arai W."/>
            <person name="Tsubouchi T."/>
            <person name="Morono Y."/>
            <person name="Uchiyama I."/>
            <person name="Ito T."/>
            <person name="Fujiyama A."/>
            <person name="Inagaki F."/>
            <person name="Takami H."/>
        </authorList>
    </citation>
    <scope>NUCLEOTIDE SEQUENCE</scope>
    <source>
        <strain evidence="2">Expedition CK06-06</strain>
    </source>
</reference>
<organism evidence="2">
    <name type="scientific">marine sediment metagenome</name>
    <dbReference type="NCBI Taxonomy" id="412755"/>
    <lineage>
        <taxon>unclassified sequences</taxon>
        <taxon>metagenomes</taxon>
        <taxon>ecological metagenomes</taxon>
    </lineage>
</organism>
<dbReference type="InterPro" id="IPR008254">
    <property type="entry name" value="Flavodoxin/NO_synth"/>
</dbReference>
<sequence length="147" mass="16328">MFEVVYYSMCGNTKKVAEAIAAELGVKAENVKEKRELDKDSFVFLGSGCYGGRPGGKLRKFIARNDFKGRQVALFGTSGSGRGDEVRAMEELLKPKGALIRGSFYCQGRSFFLFFRGHPSNEELANAREFATKSVLTCLRCEPFSSR</sequence>
<protein>
    <recommendedName>
        <fullName evidence="1">Flavodoxin-like domain-containing protein</fullName>
    </recommendedName>
</protein>
<dbReference type="PROSITE" id="PS50902">
    <property type="entry name" value="FLAVODOXIN_LIKE"/>
    <property type="match status" value="1"/>
</dbReference>
<proteinExistence type="predicted"/>
<dbReference type="GO" id="GO:0009055">
    <property type="term" value="F:electron transfer activity"/>
    <property type="evidence" value="ECO:0007669"/>
    <property type="project" value="InterPro"/>
</dbReference>
<accession>X1NW09</accession>
<gene>
    <name evidence="2" type="ORF">S06H3_33556</name>
</gene>
<dbReference type="Pfam" id="PF12641">
    <property type="entry name" value="Flavodoxin_3"/>
    <property type="match status" value="1"/>
</dbReference>
<evidence type="ECO:0000259" key="1">
    <source>
        <dbReference type="PROSITE" id="PS50902"/>
    </source>
</evidence>
<name>X1NW09_9ZZZZ</name>
<dbReference type="PROSITE" id="PS00201">
    <property type="entry name" value="FLAVODOXIN"/>
    <property type="match status" value="1"/>
</dbReference>
<dbReference type="SUPFAM" id="SSF52218">
    <property type="entry name" value="Flavoproteins"/>
    <property type="match status" value="1"/>
</dbReference>
<dbReference type="AlphaFoldDB" id="X1NW09"/>
<feature type="domain" description="Flavodoxin-like" evidence="1">
    <location>
        <begin position="2"/>
        <end position="135"/>
    </location>
</feature>
<comment type="caution">
    <text evidence="2">The sequence shown here is derived from an EMBL/GenBank/DDBJ whole genome shotgun (WGS) entry which is preliminary data.</text>
</comment>
<dbReference type="InterPro" id="IPR001226">
    <property type="entry name" value="Flavodoxin_CS"/>
</dbReference>